<dbReference type="SMART" id="SM00487">
    <property type="entry name" value="DEXDc"/>
    <property type="match status" value="1"/>
</dbReference>
<evidence type="ECO:0000256" key="4">
    <source>
        <dbReference type="ARBA" id="ARBA00022801"/>
    </source>
</evidence>
<dbReference type="EMBL" id="JAAAJB010000451">
    <property type="protein sequence ID" value="KAG0255608.1"/>
    <property type="molecule type" value="Genomic_DNA"/>
</dbReference>
<evidence type="ECO:0000313" key="13">
    <source>
        <dbReference type="EMBL" id="KAG0255608.1"/>
    </source>
</evidence>
<dbReference type="PANTHER" id="PTHR45797">
    <property type="entry name" value="RAD54-LIKE"/>
    <property type="match status" value="1"/>
</dbReference>
<dbReference type="InterPro" id="IPR027417">
    <property type="entry name" value="P-loop_NTPase"/>
</dbReference>
<feature type="compositionally biased region" description="Basic and acidic residues" evidence="10">
    <location>
        <begin position="537"/>
        <end position="546"/>
    </location>
</feature>
<sequence length="2138" mass="238019">MRPGYRDIIQRNTRRILRRPPVLPHPRDPKLLVYAPIRHRGTNVSVKLLKVASTETDRVQNSSWEEVFPTPSAARTVRTEYDMNRDGPTEIRFGTLMATTQSERRGSTTIPMSGNMLVASNWLNPGEEDTVLPPYGESGTDDYPTDEELFREIAREEREKLDRLKRPGRRPLKSKKTSQSPKELTAEEVATVLQEHIQFRKELWTKRQLPKLELRAHKIYSEKSNLLGDIEEELVHLETKRLPDFKLAITSGKHTSKEALERACKALDNTLDLICELQWKRILLNGPEPAKPDKVLPRIKAPKESSTRGMEDFQMSDEDSAQGANETSAADGDHIDEDTVMLSGGDHGSDGDYEDDSSSDDEDDGSDMGSFIVHDSDSEEVMSTKDPETRQRLRSKTRASSKEKGKKIAAVAPPLDLFEDEDHGPGSEPADDIPADEDVAFITTTVATRTMTSATKVIMETPTTTKDVSASPSIPLASSSSSPIPQSPAGRKATTIEKSPEPERTRPDAAIGDEDNNTSDAMQMDQWLPDDIASEVDGGHDGEKSHSPPTVAPMGPPEDVQRHLFGRKSPVDEEERGLDALSRRLGLAPDWPAVYPDDDALIAALTKVRKDFNVGKIVQNTEYAIYLEYIDWKTFAVDEFDDDFRGFLQWKRSGRTRDDLLKDLRAMQEEEARQREAELAREEAERKEREEQARRRRQQAELARKEAERERTRQQAKAATVDAIMIASGSEDDEVADSNAGATSSSARRPQRQRKRPLLSSSPVGSPAGGGDDDATSGRKRGGGGEGRGGQESTSATRQAYKASAGPSVIPAKRTNPHRPGRPRRGAKSSRHHLHDSNAEESVEDLSSANEVSETDQGEDWERHRHKMLKMPPDTDQTDELGRTSQRRMFKAQPRPRRHKRSLVERDVIETEDVIRLREAAARSKKALEERVLEQEERNKELQARHAASVLGKGGLGITVEEGEVLDVHNLVNIGFKQHPIYFPPWMARELKPHQKEGVRFLWKNVVMLENGCILAHSMGLGKTFQIVAFIYLLLTELRKGNPDIPKFLQEGSVLVVCPATIAQNWMDEFRRWIPESEYNSLGVATFGKETRVAERIMMLQKWRSTGGVFIMGNEMFRDMASASAPAVSNQPDLKAILAELLLSPGPSVMFLDEGHSLKNSQAKLSVVAKQIKTPGRVILTGYPLQNRLEEYWNMVDFVRPNYLGDSRTFRANYVQPIERGLYPDSTIGERKLASKRLAVLTELIKDFVQRKDSSVLVATLPKKVEYVIVCSLTPLQRELYVAYLRLLESEKHDGMEFRSVLGLGQVLTNLCNHPAIFKSCINRHKTKRHLLGRSLMPVGGQSASLTASTPILESNLMLSTMQPPPPSTLGSNVAEPIQLESDEEVERQVAEVVSSSEFQYPWQSIRDLEAVSHSNKMSVLVDLLKFCQMKDEKTLVFSRSIPTLDFIEHHICKPNRIGYKRIDGDIALHYRPGRVHAFNTDKDLNVLLISTGSGAQGINLYSASRVIIVDVGWNPSVDEQAVARAFRYGQGRAVYVYRLQTYGTWEEKVHKTNVHKLNLSKRVIDEKNMARNYNRRQLKDYFEIPPATAPQWGISDDRVEGLFERHPEVEEDLIRELINKHRQSLTLVVPHSQFTLEEQSDLTQEDRDDINKMLESEKQRIHNAANPPPLPPPPPASNPTTFSSSTDTGVARPPEPATGIPPLTGSGAAPQKLLFKDIISIALNSPKRTSPQLSTASGSPTLLQPSSQPAVPKATTMAMTATSTATTLGVSHHHNHNSKSDVVTSSSSTNITSSAAQVPVMTKEELAEMHLRAPVWKPAVWLSNGVKKATNIELVMKRIGTLSPEQASKQTGLMVDAFGREPEISWDEAKRMVDAQIDVRTLPASSLEAVKVLKGGYVLYENQHQFGLRRATIVILNPSRTDLHHVLPPQPPKEELDEVEDGDVDGEDEDGEKDVVVVEDSEVDEVSDAVGAVAAAAAASSPSHAQSGTVSKKRVGRPHKDKSKDKRKDKSKDKKFKMPYGYTPAEMIKNVGNLFGEYFTASLMAFQCVPEAYKFVFVNLTPIVDQAGPAIQHTREPTIQQTSRSAVQTPGGTATQQTSRPAVQTPGGSATQQTIGQTMIQRTIGHPSTTTFHRFAR</sequence>
<dbReference type="PROSITE" id="PS51192">
    <property type="entry name" value="HELICASE_ATP_BIND_1"/>
    <property type="match status" value="1"/>
</dbReference>
<dbReference type="Pfam" id="PF00271">
    <property type="entry name" value="Helicase_C"/>
    <property type="match status" value="1"/>
</dbReference>
<feature type="region of interest" description="Disordered" evidence="10">
    <location>
        <begin position="457"/>
        <end position="562"/>
    </location>
</feature>
<evidence type="ECO:0000256" key="7">
    <source>
        <dbReference type="ARBA" id="ARBA00023125"/>
    </source>
</evidence>
<feature type="compositionally biased region" description="Polar residues" evidence="10">
    <location>
        <begin position="1728"/>
        <end position="1750"/>
    </location>
</feature>
<dbReference type="PROSITE" id="PS51194">
    <property type="entry name" value="HELICASE_CTER"/>
    <property type="match status" value="1"/>
</dbReference>
<dbReference type="InterPro" id="IPR056026">
    <property type="entry name" value="DUF7607"/>
</dbReference>
<evidence type="ECO:0000256" key="8">
    <source>
        <dbReference type="ARBA" id="ARBA00023242"/>
    </source>
</evidence>
<feature type="region of interest" description="Disordered" evidence="10">
    <location>
        <begin position="1975"/>
        <end position="2019"/>
    </location>
</feature>
<feature type="region of interest" description="Disordered" evidence="10">
    <location>
        <begin position="158"/>
        <end position="183"/>
    </location>
</feature>
<name>A0A9P6PZ97_9FUNG</name>
<comment type="caution">
    <text evidence="13">The sequence shown here is derived from an EMBL/GenBank/DDBJ whole genome shotgun (WGS) entry which is preliminary data.</text>
</comment>
<feature type="compositionally biased region" description="Basic residues" evidence="10">
    <location>
        <begin position="166"/>
        <end position="176"/>
    </location>
</feature>
<evidence type="ECO:0000256" key="10">
    <source>
        <dbReference type="SAM" id="MobiDB-lite"/>
    </source>
</evidence>
<dbReference type="InterPro" id="IPR044574">
    <property type="entry name" value="ARIP4-like"/>
</dbReference>
<dbReference type="CDD" id="cd18007">
    <property type="entry name" value="DEXHc_ATRX-like"/>
    <property type="match status" value="1"/>
</dbReference>
<feature type="compositionally biased region" description="Basic and acidic residues" evidence="10">
    <location>
        <begin position="382"/>
        <end position="391"/>
    </location>
</feature>
<feature type="compositionally biased region" description="Basic and acidic residues" evidence="10">
    <location>
        <begin position="290"/>
        <end position="311"/>
    </location>
</feature>
<evidence type="ECO:0000259" key="12">
    <source>
        <dbReference type="PROSITE" id="PS51194"/>
    </source>
</evidence>
<feature type="compositionally biased region" description="Low complexity" evidence="10">
    <location>
        <begin position="1755"/>
        <end position="1768"/>
    </location>
</feature>
<feature type="compositionally biased region" description="Basic and acidic residues" evidence="10">
    <location>
        <begin position="494"/>
        <end position="507"/>
    </location>
</feature>
<protein>
    <submittedName>
        <fullName evidence="13">Uncharacterized protein</fullName>
    </submittedName>
</protein>
<feature type="region of interest" description="Disordered" evidence="10">
    <location>
        <begin position="286"/>
        <end position="437"/>
    </location>
</feature>
<dbReference type="InterPro" id="IPR014001">
    <property type="entry name" value="Helicase_ATP-bd"/>
</dbReference>
<feature type="domain" description="Helicase ATP-binding" evidence="11">
    <location>
        <begin position="1004"/>
        <end position="1202"/>
    </location>
</feature>
<dbReference type="GO" id="GO:0004386">
    <property type="term" value="F:helicase activity"/>
    <property type="evidence" value="ECO:0007669"/>
    <property type="project" value="UniProtKB-KW"/>
</dbReference>
<dbReference type="Gene3D" id="3.40.50.300">
    <property type="entry name" value="P-loop containing nucleotide triphosphate hydrolases"/>
    <property type="match status" value="1"/>
</dbReference>
<evidence type="ECO:0000313" key="14">
    <source>
        <dbReference type="Proteomes" id="UP000807716"/>
    </source>
</evidence>
<feature type="region of interest" description="Disordered" evidence="10">
    <location>
        <begin position="2075"/>
        <end position="2115"/>
    </location>
</feature>
<keyword evidence="6" id="KW-0067">ATP-binding</keyword>
<dbReference type="SUPFAM" id="SSF52540">
    <property type="entry name" value="P-loop containing nucleoside triphosphate hydrolases"/>
    <property type="match status" value="2"/>
</dbReference>
<dbReference type="GO" id="GO:0005634">
    <property type="term" value="C:nucleus"/>
    <property type="evidence" value="ECO:0007669"/>
    <property type="project" value="UniProtKB-SubCell"/>
</dbReference>
<feature type="compositionally biased region" description="Acidic residues" evidence="10">
    <location>
        <begin position="351"/>
        <end position="366"/>
    </location>
</feature>
<feature type="region of interest" description="Disordered" evidence="10">
    <location>
        <begin position="1728"/>
        <end position="1797"/>
    </location>
</feature>
<feature type="region of interest" description="Disordered" evidence="10">
    <location>
        <begin position="673"/>
        <end position="899"/>
    </location>
</feature>
<feature type="compositionally biased region" description="Basic residues" evidence="10">
    <location>
        <begin position="392"/>
        <end position="407"/>
    </location>
</feature>
<keyword evidence="7" id="KW-0238">DNA-binding</keyword>
<comment type="subcellular location">
    <subcellularLocation>
        <location evidence="1">Nucleus</location>
    </subcellularLocation>
</comment>
<feature type="compositionally biased region" description="Low complexity" evidence="10">
    <location>
        <begin position="1975"/>
        <end position="1988"/>
    </location>
</feature>
<keyword evidence="4" id="KW-0378">Hydrolase</keyword>
<dbReference type="GO" id="GO:0016887">
    <property type="term" value="F:ATP hydrolysis activity"/>
    <property type="evidence" value="ECO:0007669"/>
    <property type="project" value="InterPro"/>
</dbReference>
<dbReference type="SMART" id="SM00490">
    <property type="entry name" value="HELICc"/>
    <property type="match status" value="1"/>
</dbReference>
<feature type="compositionally biased region" description="Polar residues" evidence="10">
    <location>
        <begin position="2078"/>
        <end position="2115"/>
    </location>
</feature>
<dbReference type="Pfam" id="PF00176">
    <property type="entry name" value="SNF2-rel_dom"/>
    <property type="match status" value="1"/>
</dbReference>
<keyword evidence="9" id="KW-0175">Coiled coil</keyword>
<dbReference type="InterPro" id="IPR038718">
    <property type="entry name" value="SNF2-like_sf"/>
</dbReference>
<organism evidence="13 14">
    <name type="scientific">Actinomortierella ambigua</name>
    <dbReference type="NCBI Taxonomy" id="1343610"/>
    <lineage>
        <taxon>Eukaryota</taxon>
        <taxon>Fungi</taxon>
        <taxon>Fungi incertae sedis</taxon>
        <taxon>Mucoromycota</taxon>
        <taxon>Mortierellomycotina</taxon>
        <taxon>Mortierellomycetes</taxon>
        <taxon>Mortierellales</taxon>
        <taxon>Mortierellaceae</taxon>
        <taxon>Actinomortierella</taxon>
    </lineage>
</organism>
<feature type="compositionally biased region" description="Low complexity" evidence="10">
    <location>
        <begin position="469"/>
        <end position="489"/>
    </location>
</feature>
<keyword evidence="8" id="KW-0539">Nucleus</keyword>
<evidence type="ECO:0000256" key="2">
    <source>
        <dbReference type="ARBA" id="ARBA00007025"/>
    </source>
</evidence>
<dbReference type="OrthoDB" id="2020972at2759"/>
<evidence type="ECO:0000256" key="5">
    <source>
        <dbReference type="ARBA" id="ARBA00022806"/>
    </source>
</evidence>
<feature type="compositionally biased region" description="Basic and acidic residues" evidence="10">
    <location>
        <begin position="2003"/>
        <end position="2013"/>
    </location>
</feature>
<dbReference type="GO" id="GO:0005524">
    <property type="term" value="F:ATP binding"/>
    <property type="evidence" value="ECO:0007669"/>
    <property type="project" value="UniProtKB-KW"/>
</dbReference>
<feature type="region of interest" description="Disordered" evidence="10">
    <location>
        <begin position="1663"/>
        <end position="1706"/>
    </location>
</feature>
<feature type="compositionally biased region" description="Pro residues" evidence="10">
    <location>
        <begin position="1667"/>
        <end position="1678"/>
    </location>
</feature>
<proteinExistence type="inferred from homology"/>
<feature type="compositionally biased region" description="Basic residues" evidence="10">
    <location>
        <begin position="885"/>
        <end position="899"/>
    </location>
</feature>
<accession>A0A9P6PZ97</accession>
<dbReference type="InterPro" id="IPR000330">
    <property type="entry name" value="SNF2_N"/>
</dbReference>
<keyword evidence="5" id="KW-0347">Helicase</keyword>
<dbReference type="Gene3D" id="3.40.50.10810">
    <property type="entry name" value="Tandem AAA-ATPase domain"/>
    <property type="match status" value="1"/>
</dbReference>
<evidence type="ECO:0000256" key="3">
    <source>
        <dbReference type="ARBA" id="ARBA00022741"/>
    </source>
</evidence>
<feature type="domain" description="Helicase C-terminal" evidence="12">
    <location>
        <begin position="1420"/>
        <end position="1580"/>
    </location>
</feature>
<evidence type="ECO:0000259" key="11">
    <source>
        <dbReference type="PROSITE" id="PS51192"/>
    </source>
</evidence>
<dbReference type="GO" id="GO:0003677">
    <property type="term" value="F:DNA binding"/>
    <property type="evidence" value="ECO:0007669"/>
    <property type="project" value="UniProtKB-KW"/>
</dbReference>
<keyword evidence="14" id="KW-1185">Reference proteome</keyword>
<dbReference type="Proteomes" id="UP000807716">
    <property type="component" value="Unassembled WGS sequence"/>
</dbReference>
<feature type="compositionally biased region" description="Basic residues" evidence="10">
    <location>
        <begin position="1992"/>
        <end position="2002"/>
    </location>
</feature>
<feature type="compositionally biased region" description="Basic residues" evidence="10">
    <location>
        <begin position="815"/>
        <end position="834"/>
    </location>
</feature>
<keyword evidence="3" id="KW-0547">Nucleotide-binding</keyword>
<feature type="coiled-coil region" evidence="9">
    <location>
        <begin position="918"/>
        <end position="945"/>
    </location>
</feature>
<dbReference type="InterPro" id="IPR049730">
    <property type="entry name" value="SNF2/RAD54-like_C"/>
</dbReference>
<feature type="compositionally biased region" description="Low complexity" evidence="10">
    <location>
        <begin position="1781"/>
        <end position="1795"/>
    </location>
</feature>
<dbReference type="CDD" id="cd18793">
    <property type="entry name" value="SF2_C_SNF"/>
    <property type="match status" value="1"/>
</dbReference>
<dbReference type="Pfam" id="PF24580">
    <property type="entry name" value="DUF7607"/>
    <property type="match status" value="1"/>
</dbReference>
<feature type="region of interest" description="Disordered" evidence="10">
    <location>
        <begin position="1925"/>
        <end position="1954"/>
    </location>
</feature>
<comment type="similarity">
    <text evidence="2">Belongs to the SNF2/RAD54 helicase family.</text>
</comment>
<dbReference type="InterPro" id="IPR001650">
    <property type="entry name" value="Helicase_C-like"/>
</dbReference>
<dbReference type="PANTHER" id="PTHR45797:SF1">
    <property type="entry name" value="HELICASE ARIP4"/>
    <property type="match status" value="1"/>
</dbReference>
<reference evidence="13" key="1">
    <citation type="journal article" date="2020" name="Fungal Divers.">
        <title>Resolving the Mortierellaceae phylogeny through synthesis of multi-gene phylogenetics and phylogenomics.</title>
        <authorList>
            <person name="Vandepol N."/>
            <person name="Liber J."/>
            <person name="Desiro A."/>
            <person name="Na H."/>
            <person name="Kennedy M."/>
            <person name="Barry K."/>
            <person name="Grigoriev I.V."/>
            <person name="Miller A.N."/>
            <person name="O'Donnell K."/>
            <person name="Stajich J.E."/>
            <person name="Bonito G."/>
        </authorList>
    </citation>
    <scope>NUCLEOTIDE SEQUENCE</scope>
    <source>
        <strain evidence="13">BC1065</strain>
    </source>
</reference>
<gene>
    <name evidence="13" type="ORF">DFQ27_006175</name>
</gene>
<feature type="compositionally biased region" description="Basic and acidic residues" evidence="10">
    <location>
        <begin position="673"/>
        <end position="713"/>
    </location>
</feature>
<evidence type="ECO:0000256" key="9">
    <source>
        <dbReference type="SAM" id="Coils"/>
    </source>
</evidence>
<evidence type="ECO:0000256" key="1">
    <source>
        <dbReference type="ARBA" id="ARBA00004123"/>
    </source>
</evidence>
<feature type="compositionally biased region" description="Acidic residues" evidence="10">
    <location>
        <begin position="1936"/>
        <end position="1954"/>
    </location>
</feature>
<evidence type="ECO:0000256" key="6">
    <source>
        <dbReference type="ARBA" id="ARBA00022840"/>
    </source>
</evidence>